<dbReference type="InterPro" id="IPR003841">
    <property type="entry name" value="Na/Pi_transpt"/>
</dbReference>
<dbReference type="AlphaFoldDB" id="X0TJZ7"/>
<comment type="caution">
    <text evidence="7">The sequence shown here is derived from an EMBL/GenBank/DDBJ whole genome shotgun (WGS) entry which is preliminary data.</text>
</comment>
<feature type="non-terminal residue" evidence="7">
    <location>
        <position position="180"/>
    </location>
</feature>
<dbReference type="EMBL" id="BARS01018386">
    <property type="protein sequence ID" value="GAF93878.1"/>
    <property type="molecule type" value="Genomic_DNA"/>
</dbReference>
<feature type="transmembrane region" description="Helical" evidence="6">
    <location>
        <begin position="33"/>
        <end position="51"/>
    </location>
</feature>
<sequence length="180" mass="19303">MIVLIYLFLLGIKLLGHSFKLFGQDFAESLIRATSNPFAGLIIGVVATSLIQSSSTTTSIVVGLVAAGGLSLANAIPIIMGANIGTTITNTLVSLGHVRRRIEFRRAFAASVVHDFFNICAVLVLFPLELKFHFIAKAAAHLEKGFSGAGGLELLNPLKIVIDPVIKSLDQLFSFLPFEH</sequence>
<keyword evidence="4 6" id="KW-1133">Transmembrane helix</keyword>
<evidence type="ECO:0000256" key="5">
    <source>
        <dbReference type="ARBA" id="ARBA00023136"/>
    </source>
</evidence>
<evidence type="ECO:0000256" key="1">
    <source>
        <dbReference type="ARBA" id="ARBA00004651"/>
    </source>
</evidence>
<dbReference type="GO" id="GO:0005436">
    <property type="term" value="F:sodium:phosphate symporter activity"/>
    <property type="evidence" value="ECO:0007669"/>
    <property type="project" value="InterPro"/>
</dbReference>
<dbReference type="PANTHER" id="PTHR10010:SF46">
    <property type="entry name" value="SODIUM-DEPENDENT PHOSPHATE TRANSPORT PROTEIN 2B"/>
    <property type="match status" value="1"/>
</dbReference>
<dbReference type="GO" id="GO:0044341">
    <property type="term" value="P:sodium-dependent phosphate transport"/>
    <property type="evidence" value="ECO:0007669"/>
    <property type="project" value="InterPro"/>
</dbReference>
<dbReference type="NCBIfam" id="NF037997">
    <property type="entry name" value="Na_Pi_symport"/>
    <property type="match status" value="1"/>
</dbReference>
<evidence type="ECO:0008006" key="8">
    <source>
        <dbReference type="Google" id="ProtNLM"/>
    </source>
</evidence>
<evidence type="ECO:0000256" key="6">
    <source>
        <dbReference type="SAM" id="Phobius"/>
    </source>
</evidence>
<accession>X0TJZ7</accession>
<dbReference type="GO" id="GO:0005886">
    <property type="term" value="C:plasma membrane"/>
    <property type="evidence" value="ECO:0007669"/>
    <property type="project" value="UniProtKB-SubCell"/>
</dbReference>
<keyword evidence="5 6" id="KW-0472">Membrane</keyword>
<protein>
    <recommendedName>
        <fullName evidence="8">PhoU domain-containing protein</fullName>
    </recommendedName>
</protein>
<feature type="transmembrane region" description="Helical" evidence="6">
    <location>
        <begin position="60"/>
        <end position="84"/>
    </location>
</feature>
<evidence type="ECO:0000256" key="2">
    <source>
        <dbReference type="ARBA" id="ARBA00022475"/>
    </source>
</evidence>
<evidence type="ECO:0000256" key="4">
    <source>
        <dbReference type="ARBA" id="ARBA00022989"/>
    </source>
</evidence>
<organism evidence="7">
    <name type="scientific">marine sediment metagenome</name>
    <dbReference type="NCBI Taxonomy" id="412755"/>
    <lineage>
        <taxon>unclassified sequences</taxon>
        <taxon>metagenomes</taxon>
        <taxon>ecological metagenomes</taxon>
    </lineage>
</organism>
<reference evidence="7" key="1">
    <citation type="journal article" date="2014" name="Front. Microbiol.">
        <title>High frequency of phylogenetically diverse reductive dehalogenase-homologous genes in deep subseafloor sedimentary metagenomes.</title>
        <authorList>
            <person name="Kawai M."/>
            <person name="Futagami T."/>
            <person name="Toyoda A."/>
            <person name="Takaki Y."/>
            <person name="Nishi S."/>
            <person name="Hori S."/>
            <person name="Arai W."/>
            <person name="Tsubouchi T."/>
            <person name="Morono Y."/>
            <person name="Uchiyama I."/>
            <person name="Ito T."/>
            <person name="Fujiyama A."/>
            <person name="Inagaki F."/>
            <person name="Takami H."/>
        </authorList>
    </citation>
    <scope>NUCLEOTIDE SEQUENCE</scope>
    <source>
        <strain evidence="7">Expedition CK06-06</strain>
    </source>
</reference>
<name>X0TJZ7_9ZZZZ</name>
<evidence type="ECO:0000256" key="3">
    <source>
        <dbReference type="ARBA" id="ARBA00022692"/>
    </source>
</evidence>
<gene>
    <name evidence="7" type="ORF">S01H1_29918</name>
</gene>
<dbReference type="PANTHER" id="PTHR10010">
    <property type="entry name" value="SOLUTE CARRIER FAMILY 34 SODIUM PHOSPHATE , MEMBER 2-RELATED"/>
    <property type="match status" value="1"/>
</dbReference>
<keyword evidence="3 6" id="KW-0812">Transmembrane</keyword>
<dbReference type="Pfam" id="PF02690">
    <property type="entry name" value="Na_Pi_cotrans"/>
    <property type="match status" value="1"/>
</dbReference>
<comment type="subcellular location">
    <subcellularLocation>
        <location evidence="1">Cell membrane</location>
        <topology evidence="1">Multi-pass membrane protein</topology>
    </subcellularLocation>
</comment>
<evidence type="ECO:0000313" key="7">
    <source>
        <dbReference type="EMBL" id="GAF93878.1"/>
    </source>
</evidence>
<keyword evidence="2" id="KW-1003">Cell membrane</keyword>
<proteinExistence type="predicted"/>